<organism evidence="2 3">
    <name type="scientific">Roseimicrobium gellanilyticum</name>
    <dbReference type="NCBI Taxonomy" id="748857"/>
    <lineage>
        <taxon>Bacteria</taxon>
        <taxon>Pseudomonadati</taxon>
        <taxon>Verrucomicrobiota</taxon>
        <taxon>Verrucomicrobiia</taxon>
        <taxon>Verrucomicrobiales</taxon>
        <taxon>Verrucomicrobiaceae</taxon>
        <taxon>Roseimicrobium</taxon>
    </lineage>
</organism>
<dbReference type="InterPro" id="IPR018391">
    <property type="entry name" value="PQQ_b-propeller_rpt"/>
</dbReference>
<dbReference type="InterPro" id="IPR011047">
    <property type="entry name" value="Quinoprotein_ADH-like_sf"/>
</dbReference>
<dbReference type="InterPro" id="IPR015943">
    <property type="entry name" value="WD40/YVTN_repeat-like_dom_sf"/>
</dbReference>
<dbReference type="RefSeq" id="WP_170157097.1">
    <property type="nucleotide sequence ID" value="NZ_QNRR01000004.1"/>
</dbReference>
<gene>
    <name evidence="2" type="ORF">DES53_104253</name>
</gene>
<sequence>MARTFRSHFTPAPGWVFLLSLLTAPLIHAADWPQFLGPAREGRASTSESFPSGEGVVFNPKVLWTHPLGSGFAGPVVAEGKAIVFHRVGDKTLVEAIGARDGTDIWRFSYENTYKDSFGMDDGPRGCPAVLQGKVVVHGAEGMVHALNLENGAVLWKYDSVKETGSPQGFFGRACSPLIIDDRVILTPGGRLPQGPAGMIALNLADGKLLWNAVDDEAGYASPALHGGVVFCWMRNNFVAVSALDGKILLQKPLRSEMDASVNAAQQVWMEGERVFTSAGYGVGADLWRWTRTNGKLTRVWHKDDALECHYSTPVYHQGHLYGFHGRQEFGQHLRCVRADDGKVMWESGRVPGGTLLLVQDTLLVLTEAGELWVVSATPEKFNRKAQEQILRGGHRSYAAYSNGVLYARDDRQLVAVDLLAK</sequence>
<dbReference type="SMART" id="SM00564">
    <property type="entry name" value="PQQ"/>
    <property type="match status" value="4"/>
</dbReference>
<name>A0A366HN48_9BACT</name>
<dbReference type="PANTHER" id="PTHR34512:SF30">
    <property type="entry name" value="OUTER MEMBRANE PROTEIN ASSEMBLY FACTOR BAMB"/>
    <property type="match status" value="1"/>
</dbReference>
<dbReference type="Proteomes" id="UP000253426">
    <property type="component" value="Unassembled WGS sequence"/>
</dbReference>
<dbReference type="InterPro" id="IPR002372">
    <property type="entry name" value="PQQ_rpt_dom"/>
</dbReference>
<keyword evidence="3" id="KW-1185">Reference proteome</keyword>
<proteinExistence type="predicted"/>
<accession>A0A366HN48</accession>
<dbReference type="SUPFAM" id="SSF50998">
    <property type="entry name" value="Quinoprotein alcohol dehydrogenase-like"/>
    <property type="match status" value="1"/>
</dbReference>
<feature type="domain" description="Pyrrolo-quinoline quinone repeat" evidence="1">
    <location>
        <begin position="91"/>
        <end position="347"/>
    </location>
</feature>
<dbReference type="Pfam" id="PF13360">
    <property type="entry name" value="PQQ_2"/>
    <property type="match status" value="1"/>
</dbReference>
<protein>
    <submittedName>
        <fullName evidence="2">Outer membrane protein assembly factor BamB</fullName>
    </submittedName>
</protein>
<dbReference type="Gene3D" id="2.130.10.10">
    <property type="entry name" value="YVTN repeat-like/Quinoprotein amine dehydrogenase"/>
    <property type="match status" value="2"/>
</dbReference>
<dbReference type="PANTHER" id="PTHR34512">
    <property type="entry name" value="CELL SURFACE PROTEIN"/>
    <property type="match status" value="1"/>
</dbReference>
<evidence type="ECO:0000313" key="3">
    <source>
        <dbReference type="Proteomes" id="UP000253426"/>
    </source>
</evidence>
<comment type="caution">
    <text evidence="2">The sequence shown here is derived from an EMBL/GenBank/DDBJ whole genome shotgun (WGS) entry which is preliminary data.</text>
</comment>
<evidence type="ECO:0000259" key="1">
    <source>
        <dbReference type="Pfam" id="PF13360"/>
    </source>
</evidence>
<evidence type="ECO:0000313" key="2">
    <source>
        <dbReference type="EMBL" id="RBP44433.1"/>
    </source>
</evidence>
<dbReference type="AlphaFoldDB" id="A0A366HN48"/>
<dbReference type="EMBL" id="QNRR01000004">
    <property type="protein sequence ID" value="RBP44433.1"/>
    <property type="molecule type" value="Genomic_DNA"/>
</dbReference>
<reference evidence="2 3" key="1">
    <citation type="submission" date="2018-06" db="EMBL/GenBank/DDBJ databases">
        <title>Genomic Encyclopedia of Type Strains, Phase IV (KMG-IV): sequencing the most valuable type-strain genomes for metagenomic binning, comparative biology and taxonomic classification.</title>
        <authorList>
            <person name="Goeker M."/>
        </authorList>
    </citation>
    <scope>NUCLEOTIDE SEQUENCE [LARGE SCALE GENOMIC DNA]</scope>
    <source>
        <strain evidence="2 3">DSM 25532</strain>
    </source>
</reference>